<dbReference type="HOGENOM" id="CLU_2468989_0_0_1"/>
<organism evidence="1 2">
    <name type="scientific">Coprinopsis cinerea (strain Okayama-7 / 130 / ATCC MYA-4618 / FGSC 9003)</name>
    <name type="common">Inky cap fungus</name>
    <name type="synonym">Hormographiella aspergillata</name>
    <dbReference type="NCBI Taxonomy" id="240176"/>
    <lineage>
        <taxon>Eukaryota</taxon>
        <taxon>Fungi</taxon>
        <taxon>Dikarya</taxon>
        <taxon>Basidiomycota</taxon>
        <taxon>Agaricomycotina</taxon>
        <taxon>Agaricomycetes</taxon>
        <taxon>Agaricomycetidae</taxon>
        <taxon>Agaricales</taxon>
        <taxon>Agaricineae</taxon>
        <taxon>Psathyrellaceae</taxon>
        <taxon>Coprinopsis</taxon>
    </lineage>
</organism>
<name>D6RKC1_COPC7</name>
<dbReference type="Proteomes" id="UP000001861">
    <property type="component" value="Unassembled WGS sequence"/>
</dbReference>
<dbReference type="KEGG" id="cci:CC1G_13774"/>
<dbReference type="VEuPathDB" id="FungiDB:CC1G_13774"/>
<comment type="caution">
    <text evidence="1">The sequence shown here is derived from an EMBL/GenBank/DDBJ whole genome shotgun (WGS) entry which is preliminary data.</text>
</comment>
<gene>
    <name evidence="1" type="ORF">CC1G_13774</name>
</gene>
<dbReference type="GeneID" id="6011048"/>
<keyword evidence="2" id="KW-1185">Reference proteome</keyword>
<dbReference type="RefSeq" id="XP_002912242.1">
    <property type="nucleotide sequence ID" value="XM_002912196.1"/>
</dbReference>
<protein>
    <submittedName>
        <fullName evidence="1">Uncharacterized protein</fullName>
    </submittedName>
</protein>
<accession>D6RKC1</accession>
<dbReference type="InParanoid" id="D6RKC1"/>
<dbReference type="EMBL" id="AACS02000001">
    <property type="protein sequence ID" value="EFI28748.1"/>
    <property type="molecule type" value="Genomic_DNA"/>
</dbReference>
<evidence type="ECO:0000313" key="2">
    <source>
        <dbReference type="Proteomes" id="UP000001861"/>
    </source>
</evidence>
<sequence length="88" mass="9643">MKGAYSAIREPFSSTARHTAQLFVKTGNLKRAQTIKQTDELVSLSATCTIASFPSAPEQYPARQFAKQGSASERVLSLRLLVAEKIRS</sequence>
<reference evidence="1 2" key="1">
    <citation type="journal article" date="2010" name="Proc. Natl. Acad. Sci. U.S.A.">
        <title>Insights into evolution of multicellular fungi from the assembled chromosomes of the mushroom Coprinopsis cinerea (Coprinus cinereus).</title>
        <authorList>
            <person name="Stajich J.E."/>
            <person name="Wilke S.K."/>
            <person name="Ahren D."/>
            <person name="Au C.H."/>
            <person name="Birren B.W."/>
            <person name="Borodovsky M."/>
            <person name="Burns C."/>
            <person name="Canback B."/>
            <person name="Casselton L.A."/>
            <person name="Cheng C.K."/>
            <person name="Deng J."/>
            <person name="Dietrich F.S."/>
            <person name="Fargo D.C."/>
            <person name="Farman M.L."/>
            <person name="Gathman A.C."/>
            <person name="Goldberg J."/>
            <person name="Guigo R."/>
            <person name="Hoegger P.J."/>
            <person name="Hooker J.B."/>
            <person name="Huggins A."/>
            <person name="James T.Y."/>
            <person name="Kamada T."/>
            <person name="Kilaru S."/>
            <person name="Kodira C."/>
            <person name="Kues U."/>
            <person name="Kupfer D."/>
            <person name="Kwan H.S."/>
            <person name="Lomsadze A."/>
            <person name="Li W."/>
            <person name="Lilly W.W."/>
            <person name="Ma L.J."/>
            <person name="Mackey A.J."/>
            <person name="Manning G."/>
            <person name="Martin F."/>
            <person name="Muraguchi H."/>
            <person name="Natvig D.O."/>
            <person name="Palmerini H."/>
            <person name="Ramesh M.A."/>
            <person name="Rehmeyer C.J."/>
            <person name="Roe B.A."/>
            <person name="Shenoy N."/>
            <person name="Stanke M."/>
            <person name="Ter-Hovhannisyan V."/>
            <person name="Tunlid A."/>
            <person name="Velagapudi R."/>
            <person name="Vision T.J."/>
            <person name="Zeng Q."/>
            <person name="Zolan M.E."/>
            <person name="Pukkila P.J."/>
        </authorList>
    </citation>
    <scope>NUCLEOTIDE SEQUENCE [LARGE SCALE GENOMIC DNA]</scope>
    <source>
        <strain evidence="2">Okayama-7 / 130 / ATCC MYA-4618 / FGSC 9003</strain>
    </source>
</reference>
<dbReference type="AlphaFoldDB" id="D6RKC1"/>
<proteinExistence type="predicted"/>
<evidence type="ECO:0000313" key="1">
    <source>
        <dbReference type="EMBL" id="EFI28748.1"/>
    </source>
</evidence>